<dbReference type="Gramene" id="KOM52214">
    <property type="protein sequence ID" value="KOM52214"/>
    <property type="gene ID" value="LR48_Vigan09g087300"/>
</dbReference>
<dbReference type="EMBL" id="CM003379">
    <property type="protein sequence ID" value="KOM52214.1"/>
    <property type="molecule type" value="Genomic_DNA"/>
</dbReference>
<gene>
    <name evidence="2" type="ORF">LR48_Vigan09g087300</name>
</gene>
<evidence type="ECO:0000313" key="2">
    <source>
        <dbReference type="EMBL" id="KOM52214.1"/>
    </source>
</evidence>
<feature type="region of interest" description="Disordered" evidence="1">
    <location>
        <begin position="113"/>
        <end position="147"/>
    </location>
</feature>
<sequence length="147" mass="16823">MLVRSLHRLMFKRELLNSLMKGLGRLISEHGSAPLPDAVSNEDNDIRRTQCWVDVVGGKKKRRVYGAGQLVANYTSLLQQRDQECRDLRDKYSELRDKFTNFKSLKLHTFIPSSLRPSHDPSRHPLSLSSPHQSSPHQSTPHQSTSH</sequence>
<proteinExistence type="predicted"/>
<accession>A0A0L9VC23</accession>
<protein>
    <submittedName>
        <fullName evidence="2">Uncharacterized protein</fullName>
    </submittedName>
</protein>
<dbReference type="Proteomes" id="UP000053144">
    <property type="component" value="Chromosome 9"/>
</dbReference>
<dbReference type="AlphaFoldDB" id="A0A0L9VC23"/>
<organism evidence="2 3">
    <name type="scientific">Phaseolus angularis</name>
    <name type="common">Azuki bean</name>
    <name type="synonym">Vigna angularis</name>
    <dbReference type="NCBI Taxonomy" id="3914"/>
    <lineage>
        <taxon>Eukaryota</taxon>
        <taxon>Viridiplantae</taxon>
        <taxon>Streptophyta</taxon>
        <taxon>Embryophyta</taxon>
        <taxon>Tracheophyta</taxon>
        <taxon>Spermatophyta</taxon>
        <taxon>Magnoliopsida</taxon>
        <taxon>eudicotyledons</taxon>
        <taxon>Gunneridae</taxon>
        <taxon>Pentapetalae</taxon>
        <taxon>rosids</taxon>
        <taxon>fabids</taxon>
        <taxon>Fabales</taxon>
        <taxon>Fabaceae</taxon>
        <taxon>Papilionoideae</taxon>
        <taxon>50 kb inversion clade</taxon>
        <taxon>NPAAA clade</taxon>
        <taxon>indigoferoid/millettioid clade</taxon>
        <taxon>Phaseoleae</taxon>
        <taxon>Vigna</taxon>
    </lineage>
</organism>
<evidence type="ECO:0000313" key="3">
    <source>
        <dbReference type="Proteomes" id="UP000053144"/>
    </source>
</evidence>
<name>A0A0L9VC23_PHAAN</name>
<feature type="compositionally biased region" description="Low complexity" evidence="1">
    <location>
        <begin position="124"/>
        <end position="147"/>
    </location>
</feature>
<evidence type="ECO:0000256" key="1">
    <source>
        <dbReference type="SAM" id="MobiDB-lite"/>
    </source>
</evidence>
<reference evidence="3" key="1">
    <citation type="journal article" date="2015" name="Proc. Natl. Acad. Sci. U.S.A.">
        <title>Genome sequencing of adzuki bean (Vigna angularis) provides insight into high starch and low fat accumulation and domestication.</title>
        <authorList>
            <person name="Yang K."/>
            <person name="Tian Z."/>
            <person name="Chen C."/>
            <person name="Luo L."/>
            <person name="Zhao B."/>
            <person name="Wang Z."/>
            <person name="Yu L."/>
            <person name="Li Y."/>
            <person name="Sun Y."/>
            <person name="Li W."/>
            <person name="Chen Y."/>
            <person name="Li Y."/>
            <person name="Zhang Y."/>
            <person name="Ai D."/>
            <person name="Zhao J."/>
            <person name="Shang C."/>
            <person name="Ma Y."/>
            <person name="Wu B."/>
            <person name="Wang M."/>
            <person name="Gao L."/>
            <person name="Sun D."/>
            <person name="Zhang P."/>
            <person name="Guo F."/>
            <person name="Wang W."/>
            <person name="Li Y."/>
            <person name="Wang J."/>
            <person name="Varshney R.K."/>
            <person name="Wang J."/>
            <person name="Ling H.Q."/>
            <person name="Wan P."/>
        </authorList>
    </citation>
    <scope>NUCLEOTIDE SEQUENCE</scope>
    <source>
        <strain evidence="3">cv. Jingnong 6</strain>
    </source>
</reference>